<organism evidence="1 2">
    <name type="scientific">Candidatus Nitrospira nitrificans</name>
    <dbReference type="NCBI Taxonomy" id="1742973"/>
    <lineage>
        <taxon>Bacteria</taxon>
        <taxon>Pseudomonadati</taxon>
        <taxon>Nitrospirota</taxon>
        <taxon>Nitrospiria</taxon>
        <taxon>Nitrospirales</taxon>
        <taxon>Nitrospiraceae</taxon>
        <taxon>Nitrospira</taxon>
    </lineage>
</organism>
<name>A0A0S4L5P8_9BACT</name>
<dbReference type="EMBL" id="CZPZ01000001">
    <property type="protein sequence ID" value="CUS32046.1"/>
    <property type="molecule type" value="Genomic_DNA"/>
</dbReference>
<dbReference type="AlphaFoldDB" id="A0A0S4L5P8"/>
<evidence type="ECO:0000313" key="1">
    <source>
        <dbReference type="EMBL" id="CUS32046.1"/>
    </source>
</evidence>
<accession>A0A0S4L5P8</accession>
<reference evidence="2" key="1">
    <citation type="submission" date="2015-10" db="EMBL/GenBank/DDBJ databases">
        <authorList>
            <person name="Luecker S."/>
            <person name="Luecker S."/>
        </authorList>
    </citation>
    <scope>NUCLEOTIDE SEQUENCE [LARGE SCALE GENOMIC DNA]</scope>
</reference>
<dbReference type="Proteomes" id="UP000198736">
    <property type="component" value="Unassembled WGS sequence"/>
</dbReference>
<sequence length="44" mass="4960">MCPEPRAFEKWVGVMREFVDPVNAAEDRLEPVSDALIARSARPC</sequence>
<keyword evidence="2" id="KW-1185">Reference proteome</keyword>
<dbReference type="STRING" id="1742973.COMA2_10429"/>
<gene>
    <name evidence="1" type="ORF">COMA2_10429</name>
</gene>
<evidence type="ECO:0000313" key="2">
    <source>
        <dbReference type="Proteomes" id="UP000198736"/>
    </source>
</evidence>
<proteinExistence type="predicted"/>
<protein>
    <submittedName>
        <fullName evidence="1">Uncharacterized protein</fullName>
    </submittedName>
</protein>